<reference evidence="1 2" key="1">
    <citation type="journal article" date="2018" name="PLoS ONE">
        <title>The draft genome of Kipferlia bialata reveals reductive genome evolution in fornicate parasites.</title>
        <authorList>
            <person name="Tanifuji G."/>
            <person name="Takabayashi S."/>
            <person name="Kume K."/>
            <person name="Takagi M."/>
            <person name="Nakayama T."/>
            <person name="Kamikawa R."/>
            <person name="Inagaki Y."/>
            <person name="Hashimoto T."/>
        </authorList>
    </citation>
    <scope>NUCLEOTIDE SEQUENCE [LARGE SCALE GENOMIC DNA]</scope>
    <source>
        <strain evidence="1">NY0173</strain>
    </source>
</reference>
<evidence type="ECO:0000313" key="2">
    <source>
        <dbReference type="Proteomes" id="UP000265618"/>
    </source>
</evidence>
<sequence length="182" mass="20447">MKRNLFCLIRVNVVNSFVPLSSYTLLFTPKVTKKEEREREKQKEDEEKMPQIDPLEVIRRANAAAQSLSLCHYLMRANAAAQSLSLGKGVVDRERASVRPILINPPDSDPSVVSVAAMGAPPPVCAKAIRDKHIVSRVVFRDRPIRVPEAELRLVALQYSALLVEDNDAEKEKEKETDKDSK</sequence>
<feature type="non-terminal residue" evidence="1">
    <location>
        <position position="1"/>
    </location>
</feature>
<name>A0A9K3D790_9EUKA</name>
<dbReference type="AlphaFoldDB" id="A0A9K3D790"/>
<evidence type="ECO:0000313" key="1">
    <source>
        <dbReference type="EMBL" id="GIQ89482.1"/>
    </source>
</evidence>
<accession>A0A9K3D790</accession>
<comment type="caution">
    <text evidence="1">The sequence shown here is derived from an EMBL/GenBank/DDBJ whole genome shotgun (WGS) entry which is preliminary data.</text>
</comment>
<dbReference type="EMBL" id="BDIP01005092">
    <property type="protein sequence ID" value="GIQ89482.1"/>
    <property type="molecule type" value="Genomic_DNA"/>
</dbReference>
<dbReference type="Proteomes" id="UP000265618">
    <property type="component" value="Unassembled WGS sequence"/>
</dbReference>
<protein>
    <submittedName>
        <fullName evidence="1">Uncharacterized protein</fullName>
    </submittedName>
</protein>
<gene>
    <name evidence="1" type="ORF">KIPB_011963</name>
</gene>
<organism evidence="1 2">
    <name type="scientific">Kipferlia bialata</name>
    <dbReference type="NCBI Taxonomy" id="797122"/>
    <lineage>
        <taxon>Eukaryota</taxon>
        <taxon>Metamonada</taxon>
        <taxon>Carpediemonas-like organisms</taxon>
        <taxon>Kipferlia</taxon>
    </lineage>
</organism>
<proteinExistence type="predicted"/>
<keyword evidence="2" id="KW-1185">Reference proteome</keyword>